<dbReference type="InterPro" id="IPR027417">
    <property type="entry name" value="P-loop_NTPase"/>
</dbReference>
<dbReference type="PRINTS" id="PR00364">
    <property type="entry name" value="DISEASERSIST"/>
</dbReference>
<keyword evidence="4" id="KW-1185">Reference proteome</keyword>
<feature type="domain" description="NB-ARC" evidence="2">
    <location>
        <begin position="65"/>
        <end position="187"/>
    </location>
</feature>
<dbReference type="SUPFAM" id="SSF52540">
    <property type="entry name" value="P-loop containing nucleoside triphosphate hydrolases"/>
    <property type="match status" value="1"/>
</dbReference>
<comment type="caution">
    <text evidence="3">The sequence shown here is derived from an EMBL/GenBank/DDBJ whole genome shotgun (WGS) entry which is preliminary data.</text>
</comment>
<dbReference type="PANTHER" id="PTHR36766">
    <property type="entry name" value="PLANT BROAD-SPECTRUM MILDEW RESISTANCE PROTEIN RPW8"/>
    <property type="match status" value="1"/>
</dbReference>
<organism evidence="3 4">
    <name type="scientific">Nelumbo nucifera</name>
    <name type="common">Sacred lotus</name>
    <dbReference type="NCBI Taxonomy" id="4432"/>
    <lineage>
        <taxon>Eukaryota</taxon>
        <taxon>Viridiplantae</taxon>
        <taxon>Streptophyta</taxon>
        <taxon>Embryophyta</taxon>
        <taxon>Tracheophyta</taxon>
        <taxon>Spermatophyta</taxon>
        <taxon>Magnoliopsida</taxon>
        <taxon>Proteales</taxon>
        <taxon>Nelumbonaceae</taxon>
        <taxon>Nelumbo</taxon>
    </lineage>
</organism>
<dbReference type="Gene3D" id="3.40.50.300">
    <property type="entry name" value="P-loop containing nucleotide triphosphate hydrolases"/>
    <property type="match status" value="1"/>
</dbReference>
<dbReference type="EMBL" id="DUZY01000006">
    <property type="protein sequence ID" value="DAD42041.1"/>
    <property type="molecule type" value="Genomic_DNA"/>
</dbReference>
<dbReference type="GO" id="GO:0043531">
    <property type="term" value="F:ADP binding"/>
    <property type="evidence" value="ECO:0007669"/>
    <property type="project" value="InterPro"/>
</dbReference>
<gene>
    <name evidence="3" type="ORF">HUJ06_000271</name>
</gene>
<dbReference type="AlphaFoldDB" id="A0A822ZE81"/>
<dbReference type="InterPro" id="IPR002182">
    <property type="entry name" value="NB-ARC"/>
</dbReference>
<feature type="chain" id="PRO_5032570051" description="NB-ARC domain-containing protein" evidence="1">
    <location>
        <begin position="20"/>
        <end position="250"/>
    </location>
</feature>
<evidence type="ECO:0000313" key="4">
    <source>
        <dbReference type="Proteomes" id="UP000607653"/>
    </source>
</evidence>
<accession>A0A822ZE81</accession>
<dbReference type="Proteomes" id="UP000607653">
    <property type="component" value="Unassembled WGS sequence"/>
</dbReference>
<proteinExistence type="predicted"/>
<feature type="signal peptide" evidence="1">
    <location>
        <begin position="1"/>
        <end position="19"/>
    </location>
</feature>
<name>A0A822ZE81_NELNU</name>
<sequence length="250" mass="28345">MSEIILSSFLPVLFHKLASLIVEEYVLWSTAKEELEKLENNLLDEFATEALRLKVDTENHMKRRLAGGGGLGKTTLSQLFYNDNWVKENFNLRIWVCGAEDFDVRKLTRAIIESASKNKCDLLDMDLLQIRLREVLSGERFLLVLDDVWCEDYDKWERLRILLRGGAKGSKVIVTIPSEEVASIMGSLPTFLLIIWEGYRKKIAGPCSRCVPLHLEEQKILQTLVAIGREIVKRCGGVPLAIDSGKLDAL</sequence>
<protein>
    <recommendedName>
        <fullName evidence="2">NB-ARC domain-containing protein</fullName>
    </recommendedName>
</protein>
<evidence type="ECO:0000259" key="2">
    <source>
        <dbReference type="Pfam" id="PF00931"/>
    </source>
</evidence>
<keyword evidence="1" id="KW-0732">Signal</keyword>
<evidence type="ECO:0000256" key="1">
    <source>
        <dbReference type="SAM" id="SignalP"/>
    </source>
</evidence>
<evidence type="ECO:0000313" key="3">
    <source>
        <dbReference type="EMBL" id="DAD42041.1"/>
    </source>
</evidence>
<dbReference type="Pfam" id="PF00931">
    <property type="entry name" value="NB-ARC"/>
    <property type="match status" value="1"/>
</dbReference>
<reference evidence="3 4" key="1">
    <citation type="journal article" date="2020" name="Mol. Biol. Evol.">
        <title>Distinct Expression and Methylation Patterns for Genes with Different Fates following a Single Whole-Genome Duplication in Flowering Plants.</title>
        <authorList>
            <person name="Shi T."/>
            <person name="Rahmani R.S."/>
            <person name="Gugger P.F."/>
            <person name="Wang M."/>
            <person name="Li H."/>
            <person name="Zhang Y."/>
            <person name="Li Z."/>
            <person name="Wang Q."/>
            <person name="Van de Peer Y."/>
            <person name="Marchal K."/>
            <person name="Chen J."/>
        </authorList>
    </citation>
    <scope>NUCLEOTIDE SEQUENCE [LARGE SCALE GENOMIC DNA]</scope>
    <source>
        <tissue evidence="3">Leaf</tissue>
    </source>
</reference>
<dbReference type="PANTHER" id="PTHR36766:SF48">
    <property type="entry name" value="DISEASE RESISTANCE PROTEIN RGA3"/>
    <property type="match status" value="1"/>
</dbReference>